<gene>
    <name evidence="3" type="ORF">C7459_11727</name>
</gene>
<evidence type="ECO:0000313" key="4">
    <source>
        <dbReference type="Proteomes" id="UP000245634"/>
    </source>
</evidence>
<dbReference type="CDD" id="cd05327">
    <property type="entry name" value="retinol-DH_like_SDR_c_like"/>
    <property type="match status" value="1"/>
</dbReference>
<comment type="similarity">
    <text evidence="2">Belongs to the short-chain dehydrogenases/reductases (SDR) family.</text>
</comment>
<accession>A0A316DRI4</accession>
<reference evidence="3 4" key="1">
    <citation type="submission" date="2018-05" db="EMBL/GenBank/DDBJ databases">
        <title>Genomic Encyclopedia of Type Strains, Phase IV (KMG-IV): sequencing the most valuable type-strain genomes for metagenomic binning, comparative biology and taxonomic classification.</title>
        <authorList>
            <person name="Goeker M."/>
        </authorList>
    </citation>
    <scope>NUCLEOTIDE SEQUENCE [LARGE SCALE GENOMIC DNA]</scope>
    <source>
        <strain evidence="3 4">DSM 18773</strain>
    </source>
</reference>
<proteinExistence type="inferred from homology"/>
<keyword evidence="4" id="KW-1185">Reference proteome</keyword>
<dbReference type="GO" id="GO:0016491">
    <property type="term" value="F:oxidoreductase activity"/>
    <property type="evidence" value="ECO:0007669"/>
    <property type="project" value="UniProtKB-KW"/>
</dbReference>
<dbReference type="Pfam" id="PF00106">
    <property type="entry name" value="adh_short"/>
    <property type="match status" value="1"/>
</dbReference>
<dbReference type="SUPFAM" id="SSF51735">
    <property type="entry name" value="NAD(P)-binding Rossmann-fold domains"/>
    <property type="match status" value="1"/>
</dbReference>
<dbReference type="EMBL" id="QGGL01000017">
    <property type="protein sequence ID" value="PWK07429.1"/>
    <property type="molecule type" value="Genomic_DNA"/>
</dbReference>
<dbReference type="Proteomes" id="UP000245634">
    <property type="component" value="Unassembled WGS sequence"/>
</dbReference>
<keyword evidence="1" id="KW-0560">Oxidoreductase</keyword>
<evidence type="ECO:0000256" key="2">
    <source>
        <dbReference type="RuleBase" id="RU000363"/>
    </source>
</evidence>
<protein>
    <submittedName>
        <fullName evidence="3">NAD(P)-dependent dehydrogenase (Short-subunit alcohol dehydrogenase family)</fullName>
    </submittedName>
</protein>
<dbReference type="PRINTS" id="PR00080">
    <property type="entry name" value="SDRFAMILY"/>
</dbReference>
<dbReference type="PANTHER" id="PTHR43157:SF31">
    <property type="entry name" value="PHOSPHATIDYLINOSITOL-GLYCAN BIOSYNTHESIS CLASS F PROTEIN"/>
    <property type="match status" value="1"/>
</dbReference>
<dbReference type="PRINTS" id="PR00081">
    <property type="entry name" value="GDHRDH"/>
</dbReference>
<evidence type="ECO:0000256" key="1">
    <source>
        <dbReference type="ARBA" id="ARBA00023002"/>
    </source>
</evidence>
<sequence length="277" mass="30420">MKGKVCLVTGGNSGIGKATALELAKKGATVVLLCRSRERGELAVRAIQTDSGNPQVELLVADLASQKSVRQAAEEFQQRFEHLHVLVNNAGVFLPNREETEEGIEKTFAVNYLSHFLLTHLLLKRLKASAPSRIINVASKTAFTNIDLDDLNLTKRKYSVMRAVAPTKLALVIFTKELAMRLRGTQVTVNALHPGVVKTNLLHDMPRWMQVAFTFQAVGQAQGAKTPVYLASSTDVEAVSGEFFVNCKPAKTNRISNDPVIARRLWEVSTKLTGLQD</sequence>
<dbReference type="InterPro" id="IPR036291">
    <property type="entry name" value="NAD(P)-bd_dom_sf"/>
</dbReference>
<dbReference type="AlphaFoldDB" id="A0A316DRI4"/>
<name>A0A316DRI4_9BACL</name>
<dbReference type="RefSeq" id="WP_211320419.1">
    <property type="nucleotide sequence ID" value="NZ_QGGL01000017.1"/>
</dbReference>
<evidence type="ECO:0000313" key="3">
    <source>
        <dbReference type="EMBL" id="PWK07429.1"/>
    </source>
</evidence>
<comment type="caution">
    <text evidence="3">The sequence shown here is derived from an EMBL/GenBank/DDBJ whole genome shotgun (WGS) entry which is preliminary data.</text>
</comment>
<dbReference type="Gene3D" id="3.40.50.720">
    <property type="entry name" value="NAD(P)-binding Rossmann-like Domain"/>
    <property type="match status" value="1"/>
</dbReference>
<dbReference type="PANTHER" id="PTHR43157">
    <property type="entry name" value="PHOSPHATIDYLINOSITOL-GLYCAN BIOSYNTHESIS CLASS F PROTEIN-RELATED"/>
    <property type="match status" value="1"/>
</dbReference>
<dbReference type="InterPro" id="IPR002347">
    <property type="entry name" value="SDR_fam"/>
</dbReference>
<organism evidence="3 4">
    <name type="scientific">Tumebacillus permanentifrigoris</name>
    <dbReference type="NCBI Taxonomy" id="378543"/>
    <lineage>
        <taxon>Bacteria</taxon>
        <taxon>Bacillati</taxon>
        <taxon>Bacillota</taxon>
        <taxon>Bacilli</taxon>
        <taxon>Bacillales</taxon>
        <taxon>Alicyclobacillaceae</taxon>
        <taxon>Tumebacillus</taxon>
    </lineage>
</organism>